<protein>
    <submittedName>
        <fullName evidence="1">Uncharacterized protein</fullName>
    </submittedName>
</protein>
<comment type="caution">
    <text evidence="1">The sequence shown here is derived from an EMBL/GenBank/DDBJ whole genome shotgun (WGS) entry which is preliminary data.</text>
</comment>
<reference evidence="1 2" key="1">
    <citation type="journal article" date="2017" name="Syst. Appl. Microbiol.">
        <title>Lebetimonas natsushimae sp. nov., a novel strictly anaerobic, moderately thermophilic chemoautotroph isolated from a deep-sea hydrothermal vent polychaete nest in the Mid-Okinawa Trough.</title>
        <authorList>
            <person name="Nagata R."/>
            <person name="Takaki Y."/>
            <person name="Tame A."/>
            <person name="Nunoura T."/>
            <person name="Muto H."/>
            <person name="Mino S."/>
            <person name="Sawayama S."/>
            <person name="Takai K."/>
            <person name="Nakagawa S."/>
        </authorList>
    </citation>
    <scope>NUCLEOTIDE SEQUENCE [LARGE SCALE GENOMIC DNA]</scope>
    <source>
        <strain evidence="1 2">HS1857</strain>
    </source>
</reference>
<gene>
    <name evidence="1" type="ORF">LNAT_P0223</name>
</gene>
<dbReference type="Proteomes" id="UP000217944">
    <property type="component" value="Unassembled WGS sequence"/>
</dbReference>
<name>A0A292YAZ6_9BACT</name>
<evidence type="ECO:0000313" key="2">
    <source>
        <dbReference type="Proteomes" id="UP000217944"/>
    </source>
</evidence>
<dbReference type="EMBL" id="BDME01000001">
    <property type="protein sequence ID" value="GAX86928.1"/>
    <property type="molecule type" value="Genomic_DNA"/>
</dbReference>
<proteinExistence type="predicted"/>
<dbReference type="RefSeq" id="WP_096258090.1">
    <property type="nucleotide sequence ID" value="NZ_BDME01000001.1"/>
</dbReference>
<keyword evidence="2" id="KW-1185">Reference proteome</keyword>
<organism evidence="1 2">
    <name type="scientific">Lebetimonas natsushimae</name>
    <dbReference type="NCBI Taxonomy" id="1936991"/>
    <lineage>
        <taxon>Bacteria</taxon>
        <taxon>Pseudomonadati</taxon>
        <taxon>Campylobacterota</taxon>
        <taxon>Epsilonproteobacteria</taxon>
        <taxon>Nautiliales</taxon>
        <taxon>Nautiliaceae</taxon>
        <taxon>Lebetimonas</taxon>
    </lineage>
</organism>
<accession>A0A292YAZ6</accession>
<evidence type="ECO:0000313" key="1">
    <source>
        <dbReference type="EMBL" id="GAX86928.1"/>
    </source>
</evidence>
<sequence>MYVLGIPIKNEICVPSKEAEKFAKVFVKNGAVEKIEYVENRDGLVGAVHFFITPKEEFVFDFIEAGAEPLMTPRVEMSINDIVDAFLFKELYSYGSI</sequence>
<dbReference type="AlphaFoldDB" id="A0A292YAZ6"/>
<dbReference type="OrthoDB" id="5372974at2"/>